<evidence type="ECO:0000313" key="6">
    <source>
        <dbReference type="Proteomes" id="UP000318693"/>
    </source>
</evidence>
<keyword evidence="2" id="KW-0812">Transmembrane</keyword>
<dbReference type="AlphaFoldDB" id="A0A552WMM8"/>
<dbReference type="RefSeq" id="WP_143419317.1">
    <property type="nucleotide sequence ID" value="NZ_VJXR01000056.1"/>
</dbReference>
<comment type="subcellular location">
    <subcellularLocation>
        <location evidence="1">Membrane</location>
        <topology evidence="1">Multi-pass membrane protein</topology>
    </subcellularLocation>
</comment>
<keyword evidence="4" id="KW-0472">Membrane</keyword>
<evidence type="ECO:0000256" key="2">
    <source>
        <dbReference type="ARBA" id="ARBA00022692"/>
    </source>
</evidence>
<sequence>MTLVSPLARPLLAATFVADGVDAVLHPDAHTEKFHRIKPALDKAGVPAALTADPRMLARVSGAVSAVCGLMLATGRKPRTAAMTLAVLNIPVTVLNNPVWDAADARQRKHYVAGLLRGLSIGGGLLYAAAYRGGKPSWSWRMENAREHRAQVRAATEAVKERYKA</sequence>
<dbReference type="Proteomes" id="UP000318693">
    <property type="component" value="Unassembled WGS sequence"/>
</dbReference>
<name>A0A552WMM8_9MICO</name>
<evidence type="ECO:0000313" key="5">
    <source>
        <dbReference type="EMBL" id="TRW44045.1"/>
    </source>
</evidence>
<keyword evidence="3" id="KW-1133">Transmembrane helix</keyword>
<organism evidence="5 6">
    <name type="scientific">Georgenia yuyongxinii</name>
    <dbReference type="NCBI Taxonomy" id="2589797"/>
    <lineage>
        <taxon>Bacteria</taxon>
        <taxon>Bacillati</taxon>
        <taxon>Actinomycetota</taxon>
        <taxon>Actinomycetes</taxon>
        <taxon>Micrococcales</taxon>
        <taxon>Bogoriellaceae</taxon>
        <taxon>Georgenia</taxon>
    </lineage>
</organism>
<dbReference type="EMBL" id="VJXR01000056">
    <property type="protein sequence ID" value="TRW44045.1"/>
    <property type="molecule type" value="Genomic_DNA"/>
</dbReference>
<reference evidence="5 6" key="1">
    <citation type="submission" date="2019-07" db="EMBL/GenBank/DDBJ databases">
        <title>Georgenia wutianyii sp. nov. and Georgenia *** sp. nov. isolated from plateau pika (Ochotona curzoniae) in the Qinghai-Tibet plateau of China.</title>
        <authorList>
            <person name="Tian Z."/>
        </authorList>
    </citation>
    <scope>NUCLEOTIDE SEQUENCE [LARGE SCALE GENOMIC DNA]</scope>
    <source>
        <strain evidence="5 6">Z446</strain>
    </source>
</reference>
<evidence type="ECO:0000256" key="1">
    <source>
        <dbReference type="ARBA" id="ARBA00004141"/>
    </source>
</evidence>
<gene>
    <name evidence="5" type="ORF">FJ693_15185</name>
</gene>
<dbReference type="InterPro" id="IPR032808">
    <property type="entry name" value="DoxX"/>
</dbReference>
<comment type="caution">
    <text evidence="5">The sequence shown here is derived from an EMBL/GenBank/DDBJ whole genome shotgun (WGS) entry which is preliminary data.</text>
</comment>
<dbReference type="GO" id="GO:0016020">
    <property type="term" value="C:membrane"/>
    <property type="evidence" value="ECO:0007669"/>
    <property type="project" value="UniProtKB-SubCell"/>
</dbReference>
<evidence type="ECO:0000256" key="3">
    <source>
        <dbReference type="ARBA" id="ARBA00022989"/>
    </source>
</evidence>
<protein>
    <submittedName>
        <fullName evidence="5">DoxX family protein</fullName>
    </submittedName>
</protein>
<accession>A0A552WMM8</accession>
<evidence type="ECO:0000256" key="4">
    <source>
        <dbReference type="ARBA" id="ARBA00023136"/>
    </source>
</evidence>
<dbReference type="Pfam" id="PF07681">
    <property type="entry name" value="DoxX"/>
    <property type="match status" value="1"/>
</dbReference>
<keyword evidence="6" id="KW-1185">Reference proteome</keyword>
<proteinExistence type="predicted"/>